<reference evidence="2" key="1">
    <citation type="journal article" date="2020" name="Stud. Mycol.">
        <title>101 Dothideomycetes genomes: a test case for predicting lifestyles and emergence of pathogens.</title>
        <authorList>
            <person name="Haridas S."/>
            <person name="Albert R."/>
            <person name="Binder M."/>
            <person name="Bloem J."/>
            <person name="Labutti K."/>
            <person name="Salamov A."/>
            <person name="Andreopoulos B."/>
            <person name="Baker S."/>
            <person name="Barry K."/>
            <person name="Bills G."/>
            <person name="Bluhm B."/>
            <person name="Cannon C."/>
            <person name="Castanera R."/>
            <person name="Culley D."/>
            <person name="Daum C."/>
            <person name="Ezra D."/>
            <person name="Gonzalez J."/>
            <person name="Henrissat B."/>
            <person name="Kuo A."/>
            <person name="Liang C."/>
            <person name="Lipzen A."/>
            <person name="Lutzoni F."/>
            <person name="Magnuson J."/>
            <person name="Mondo S."/>
            <person name="Nolan M."/>
            <person name="Ohm R."/>
            <person name="Pangilinan J."/>
            <person name="Park H.-J."/>
            <person name="Ramirez L."/>
            <person name="Alfaro M."/>
            <person name="Sun H."/>
            <person name="Tritt A."/>
            <person name="Yoshinaga Y."/>
            <person name="Zwiers L.-H."/>
            <person name="Turgeon B."/>
            <person name="Goodwin S."/>
            <person name="Spatafora J."/>
            <person name="Crous P."/>
            <person name="Grigoriev I."/>
        </authorList>
    </citation>
    <scope>NUCLEOTIDE SEQUENCE</scope>
    <source>
        <strain evidence="2">CBS 627.86</strain>
    </source>
</reference>
<dbReference type="AlphaFoldDB" id="A0A6A5Z5B5"/>
<dbReference type="EMBL" id="ML977325">
    <property type="protein sequence ID" value="KAF2114630.1"/>
    <property type="molecule type" value="Genomic_DNA"/>
</dbReference>
<organism evidence="2 3">
    <name type="scientific">Lophiotrema nucula</name>
    <dbReference type="NCBI Taxonomy" id="690887"/>
    <lineage>
        <taxon>Eukaryota</taxon>
        <taxon>Fungi</taxon>
        <taxon>Dikarya</taxon>
        <taxon>Ascomycota</taxon>
        <taxon>Pezizomycotina</taxon>
        <taxon>Dothideomycetes</taxon>
        <taxon>Pleosporomycetidae</taxon>
        <taxon>Pleosporales</taxon>
        <taxon>Lophiotremataceae</taxon>
        <taxon>Lophiotrema</taxon>
    </lineage>
</organism>
<keyword evidence="3" id="KW-1185">Reference proteome</keyword>
<evidence type="ECO:0000313" key="3">
    <source>
        <dbReference type="Proteomes" id="UP000799770"/>
    </source>
</evidence>
<feature type="chain" id="PRO_5025452480" evidence="1">
    <location>
        <begin position="17"/>
        <end position="177"/>
    </location>
</feature>
<name>A0A6A5Z5B5_9PLEO</name>
<accession>A0A6A5Z5B5</accession>
<keyword evidence="1" id="KW-0732">Signal</keyword>
<proteinExistence type="predicted"/>
<gene>
    <name evidence="2" type="ORF">BDV96DRAFT_647326</name>
</gene>
<dbReference type="Proteomes" id="UP000799770">
    <property type="component" value="Unassembled WGS sequence"/>
</dbReference>
<sequence length="177" mass="19674">MRLTTLLSLLPALALAAPSPLPSTSDVKYSIPTWAKDCPTDNSLRQFPSWNDYSTAARNACGSLLGPSKSFTATERGFRRVYFDVGTYLSTPKAPKTRPMSWEIWRRSEHFSAQVVPMELCTHMFTYLDPTGAAGKQDVCVVQRSDGVKELLVRGWKSQSSQEGFATLDFEVYPGIL</sequence>
<evidence type="ECO:0000256" key="1">
    <source>
        <dbReference type="SAM" id="SignalP"/>
    </source>
</evidence>
<feature type="signal peptide" evidence="1">
    <location>
        <begin position="1"/>
        <end position="16"/>
    </location>
</feature>
<evidence type="ECO:0000313" key="2">
    <source>
        <dbReference type="EMBL" id="KAF2114630.1"/>
    </source>
</evidence>
<protein>
    <submittedName>
        <fullName evidence="2">Uncharacterized protein</fullName>
    </submittedName>
</protein>